<dbReference type="STRING" id="559515.M4BXI0"/>
<name>M4BXI0_HYAAE</name>
<protein>
    <submittedName>
        <fullName evidence="1">Uncharacterized protein</fullName>
    </submittedName>
</protein>
<dbReference type="PANTHER" id="PTHR37067:SF3">
    <property type="entry name" value="PX DOMAIN-CONTAINING PROTEIN"/>
    <property type="match status" value="1"/>
</dbReference>
<keyword evidence="2" id="KW-1185">Reference proteome</keyword>
<dbReference type="InParanoid" id="M4BXI0"/>
<accession>M4BXI0</accession>
<reference evidence="1" key="2">
    <citation type="submission" date="2015-06" db="UniProtKB">
        <authorList>
            <consortium name="EnsemblProtists"/>
        </authorList>
    </citation>
    <scope>IDENTIFICATION</scope>
    <source>
        <strain evidence="1">Emoy2</strain>
    </source>
</reference>
<dbReference type="HOGENOM" id="CLU_2338031_0_0_1"/>
<organism evidence="1 2">
    <name type="scientific">Hyaloperonospora arabidopsidis (strain Emoy2)</name>
    <name type="common">Downy mildew agent</name>
    <name type="synonym">Peronospora arabidopsidis</name>
    <dbReference type="NCBI Taxonomy" id="559515"/>
    <lineage>
        <taxon>Eukaryota</taxon>
        <taxon>Sar</taxon>
        <taxon>Stramenopiles</taxon>
        <taxon>Oomycota</taxon>
        <taxon>Peronosporomycetes</taxon>
        <taxon>Peronosporales</taxon>
        <taxon>Peronosporaceae</taxon>
        <taxon>Hyaloperonospora</taxon>
    </lineage>
</organism>
<evidence type="ECO:0000313" key="2">
    <source>
        <dbReference type="Proteomes" id="UP000011713"/>
    </source>
</evidence>
<proteinExistence type="predicted"/>
<dbReference type="EnsemblProtists" id="HpaT811261">
    <property type="protein sequence ID" value="HpaP811261"/>
    <property type="gene ID" value="HpaG811261"/>
</dbReference>
<dbReference type="VEuPathDB" id="FungiDB:HpaG811261"/>
<dbReference type="EMBL" id="JH598026">
    <property type="status" value="NOT_ANNOTATED_CDS"/>
    <property type="molecule type" value="Genomic_DNA"/>
</dbReference>
<evidence type="ECO:0000313" key="1">
    <source>
        <dbReference type="EnsemblProtists" id="HpaP811261"/>
    </source>
</evidence>
<reference evidence="2" key="1">
    <citation type="journal article" date="2010" name="Science">
        <title>Signatures of adaptation to obligate biotrophy in the Hyaloperonospora arabidopsidis genome.</title>
        <authorList>
            <person name="Baxter L."/>
            <person name="Tripathy S."/>
            <person name="Ishaque N."/>
            <person name="Boot N."/>
            <person name="Cabral A."/>
            <person name="Kemen E."/>
            <person name="Thines M."/>
            <person name="Ah-Fong A."/>
            <person name="Anderson R."/>
            <person name="Badejoko W."/>
            <person name="Bittner-Eddy P."/>
            <person name="Boore J.L."/>
            <person name="Chibucos M.C."/>
            <person name="Coates M."/>
            <person name="Dehal P."/>
            <person name="Delehaunty K."/>
            <person name="Dong S."/>
            <person name="Downton P."/>
            <person name="Dumas B."/>
            <person name="Fabro G."/>
            <person name="Fronick C."/>
            <person name="Fuerstenberg S.I."/>
            <person name="Fulton L."/>
            <person name="Gaulin E."/>
            <person name="Govers F."/>
            <person name="Hughes L."/>
            <person name="Humphray S."/>
            <person name="Jiang R.H."/>
            <person name="Judelson H."/>
            <person name="Kamoun S."/>
            <person name="Kyung K."/>
            <person name="Meijer H."/>
            <person name="Minx P."/>
            <person name="Morris P."/>
            <person name="Nelson J."/>
            <person name="Phuntumart V."/>
            <person name="Qutob D."/>
            <person name="Rehmany A."/>
            <person name="Rougon-Cardoso A."/>
            <person name="Ryden P."/>
            <person name="Torto-Alalibo T."/>
            <person name="Studholme D."/>
            <person name="Wang Y."/>
            <person name="Win J."/>
            <person name="Wood J."/>
            <person name="Clifton S.W."/>
            <person name="Rogers J."/>
            <person name="Van den Ackerveken G."/>
            <person name="Jones J.D."/>
            <person name="McDowell J.M."/>
            <person name="Beynon J."/>
            <person name="Tyler B.M."/>
        </authorList>
    </citation>
    <scope>NUCLEOTIDE SEQUENCE [LARGE SCALE GENOMIC DNA]</scope>
    <source>
        <strain evidence="2">Emoy2</strain>
    </source>
</reference>
<dbReference type="AlphaFoldDB" id="M4BXI0"/>
<sequence>MNLVLALQSVRAERDAKNLPRAQNAPPVLPAQLVKLSPRRFVKDVLSPHREQLAKAWTDEWIDGVESDHRLLRKTYDEDEEFRAVIDKHDVNTFFDEA</sequence>
<dbReference type="Proteomes" id="UP000011713">
    <property type="component" value="Unassembled WGS sequence"/>
</dbReference>
<dbReference type="PANTHER" id="PTHR37067">
    <property type="entry name" value="PX DOMAIN-CONTAINING PROTEIN"/>
    <property type="match status" value="1"/>
</dbReference>